<protein>
    <submittedName>
        <fullName evidence="1">Uncharacterized protein</fullName>
    </submittedName>
</protein>
<dbReference type="Proteomes" id="UP000830671">
    <property type="component" value="Chromosome 9"/>
</dbReference>
<dbReference type="EMBL" id="CP019481">
    <property type="protein sequence ID" value="UQC90786.1"/>
    <property type="molecule type" value="Genomic_DNA"/>
</dbReference>
<sequence length="110" mass="12714">MKIYSHKGELLVKENTQLSKELQGAKGEERTLGMEGVERWYSDIRHEYEMKLRYLDRESTGSRRFLQSSGPIYNCAVAASAVHEMTSPHILAQFNDNWIESIVNLLESYC</sequence>
<evidence type="ECO:0000313" key="2">
    <source>
        <dbReference type="Proteomes" id="UP000830671"/>
    </source>
</evidence>
<accession>A0A9Q8WPJ4</accession>
<dbReference type="RefSeq" id="XP_049152387.1">
    <property type="nucleotide sequence ID" value="XM_049295240.1"/>
</dbReference>
<dbReference type="KEGG" id="clup:CLUP02_16316"/>
<dbReference type="GeneID" id="73350250"/>
<keyword evidence="2" id="KW-1185">Reference proteome</keyword>
<name>A0A9Q8WPJ4_9PEZI</name>
<gene>
    <name evidence="1" type="ORF">CLUP02_16316</name>
</gene>
<proteinExistence type="predicted"/>
<evidence type="ECO:0000313" key="1">
    <source>
        <dbReference type="EMBL" id="UQC90786.1"/>
    </source>
</evidence>
<dbReference type="AlphaFoldDB" id="A0A9Q8WPJ4"/>
<organism evidence="1 2">
    <name type="scientific">Colletotrichum lupini</name>
    <dbReference type="NCBI Taxonomy" id="145971"/>
    <lineage>
        <taxon>Eukaryota</taxon>
        <taxon>Fungi</taxon>
        <taxon>Dikarya</taxon>
        <taxon>Ascomycota</taxon>
        <taxon>Pezizomycotina</taxon>
        <taxon>Sordariomycetes</taxon>
        <taxon>Hypocreomycetidae</taxon>
        <taxon>Glomerellales</taxon>
        <taxon>Glomerellaceae</taxon>
        <taxon>Colletotrichum</taxon>
        <taxon>Colletotrichum acutatum species complex</taxon>
    </lineage>
</organism>
<reference evidence="1" key="1">
    <citation type="journal article" date="2021" name="Mol. Plant Microbe Interact.">
        <title>Complete Genome Sequence of the Plant-Pathogenic Fungus Colletotrichum lupini.</title>
        <authorList>
            <person name="Baroncelli R."/>
            <person name="Pensec F."/>
            <person name="Da Lio D."/>
            <person name="Boufleur T."/>
            <person name="Vicente I."/>
            <person name="Sarrocco S."/>
            <person name="Picot A."/>
            <person name="Baraldi E."/>
            <person name="Sukno S."/>
            <person name="Thon M."/>
            <person name="Le Floch G."/>
        </authorList>
    </citation>
    <scope>NUCLEOTIDE SEQUENCE</scope>
    <source>
        <strain evidence="1">IMI 504893</strain>
    </source>
</reference>